<protein>
    <recommendedName>
        <fullName evidence="3 12">Mitochondrial import inner membrane translocase subunit Tim21</fullName>
    </recommendedName>
</protein>
<comment type="function">
    <text evidence="10">Essential component of the TIM23 complex, a complex that mediates the translocation of transit peptide-containing proteins across the mitochondrial inner membrane. Required to keep the TOM and the TIM23 complexes in close contact. At some point, it is released from the TOM23 complex to allow protein translocation into the mitochondrial matrix.</text>
</comment>
<dbReference type="AlphaFoldDB" id="A0AAN6UC08"/>
<dbReference type="GO" id="GO:0030150">
    <property type="term" value="P:protein import into mitochondrial matrix"/>
    <property type="evidence" value="ECO:0007669"/>
    <property type="project" value="UniProtKB-UniRule"/>
</dbReference>
<evidence type="ECO:0000256" key="6">
    <source>
        <dbReference type="ARBA" id="ARBA00022946"/>
    </source>
</evidence>
<evidence type="ECO:0000256" key="3">
    <source>
        <dbReference type="ARBA" id="ARBA00020726"/>
    </source>
</evidence>
<sequence>MNRVTAAGLRLRPTALPSHSNTTTSLPLQRTTGPPHTHQHHHRHQHHHHRQYATQNGQPSPSAPESRRRAVTPFNDDGHVPWTQLSASEKTGRAAQQTLNLGLVLAGLALTGGVGYVLYSEVFSPDSKTTYFNRAVDRIRRDARCVELLGDAKHMTAYGEETHNKWRRARPIASTVTKDGQGNEHLMIQFNVQGKKGAGRVNMHLIKRAGQHEYEYKYFFVDVRGHQRIYLENADASRAKKGEQKGFRMFGVNWS</sequence>
<keyword evidence="4 12" id="KW-0812">Transmembrane</keyword>
<evidence type="ECO:0000313" key="14">
    <source>
        <dbReference type="EMBL" id="KAK4130203.1"/>
    </source>
</evidence>
<feature type="compositionally biased region" description="Basic residues" evidence="13">
    <location>
        <begin position="37"/>
        <end position="51"/>
    </location>
</feature>
<gene>
    <name evidence="14" type="ORF">BT67DRAFT_445926</name>
</gene>
<reference evidence="14" key="1">
    <citation type="journal article" date="2023" name="Mol. Phylogenet. Evol.">
        <title>Genome-scale phylogeny and comparative genomics of the fungal order Sordariales.</title>
        <authorList>
            <person name="Hensen N."/>
            <person name="Bonometti L."/>
            <person name="Westerberg I."/>
            <person name="Brannstrom I.O."/>
            <person name="Guillou S."/>
            <person name="Cros-Aarteil S."/>
            <person name="Calhoun S."/>
            <person name="Haridas S."/>
            <person name="Kuo A."/>
            <person name="Mondo S."/>
            <person name="Pangilinan J."/>
            <person name="Riley R."/>
            <person name="LaButti K."/>
            <person name="Andreopoulos B."/>
            <person name="Lipzen A."/>
            <person name="Chen C."/>
            <person name="Yan M."/>
            <person name="Daum C."/>
            <person name="Ng V."/>
            <person name="Clum A."/>
            <person name="Steindorff A."/>
            <person name="Ohm R.A."/>
            <person name="Martin F."/>
            <person name="Silar P."/>
            <person name="Natvig D.O."/>
            <person name="Lalanne C."/>
            <person name="Gautier V."/>
            <person name="Ament-Velasquez S.L."/>
            <person name="Kruys A."/>
            <person name="Hutchinson M.I."/>
            <person name="Powell A.J."/>
            <person name="Barry K."/>
            <person name="Miller A.N."/>
            <person name="Grigoriev I.V."/>
            <person name="Debuchy R."/>
            <person name="Gladieux P."/>
            <person name="Hiltunen Thoren M."/>
            <person name="Johannesson H."/>
        </authorList>
    </citation>
    <scope>NUCLEOTIDE SEQUENCE</scope>
    <source>
        <strain evidence="14">CBS 123565</strain>
    </source>
</reference>
<dbReference type="Gene3D" id="3.10.450.320">
    <property type="entry name" value="Mitochondrial import inner membrane translocase subunit Tim21"/>
    <property type="match status" value="1"/>
</dbReference>
<keyword evidence="6" id="KW-0809">Transit peptide</keyword>
<comment type="caution">
    <text evidence="14">The sequence shown here is derived from an EMBL/GenBank/DDBJ whole genome shotgun (WGS) entry which is preliminary data.</text>
</comment>
<dbReference type="Pfam" id="PF08294">
    <property type="entry name" value="TIM21"/>
    <property type="match status" value="1"/>
</dbReference>
<keyword evidence="15" id="KW-1185">Reference proteome</keyword>
<keyword evidence="7 12" id="KW-1133">Transmembrane helix</keyword>
<evidence type="ECO:0000256" key="4">
    <source>
        <dbReference type="ARBA" id="ARBA00022692"/>
    </source>
</evidence>
<dbReference type="PANTHER" id="PTHR13032">
    <property type="entry name" value="MITOCHONDRIAL IMPORT INNER MEMBRANE TRANSLOCASE SUBUNIT TIM21"/>
    <property type="match status" value="1"/>
</dbReference>
<accession>A0AAN6UC08</accession>
<keyword evidence="5 12" id="KW-0999">Mitochondrion inner membrane</keyword>
<dbReference type="Proteomes" id="UP001304895">
    <property type="component" value="Unassembled WGS sequence"/>
</dbReference>
<keyword evidence="9 12" id="KW-0472">Membrane</keyword>
<evidence type="ECO:0000256" key="12">
    <source>
        <dbReference type="RuleBase" id="RU367142"/>
    </source>
</evidence>
<keyword evidence="12" id="KW-0813">Transport</keyword>
<evidence type="ECO:0000256" key="7">
    <source>
        <dbReference type="ARBA" id="ARBA00022989"/>
    </source>
</evidence>
<comment type="similarity">
    <text evidence="2 12">Belongs to the TIM21 family.</text>
</comment>
<dbReference type="EMBL" id="MU853441">
    <property type="protein sequence ID" value="KAK4130203.1"/>
    <property type="molecule type" value="Genomic_DNA"/>
</dbReference>
<evidence type="ECO:0000256" key="2">
    <source>
        <dbReference type="ARBA" id="ARBA00010867"/>
    </source>
</evidence>
<name>A0AAN6UC08_9PEZI</name>
<evidence type="ECO:0000256" key="11">
    <source>
        <dbReference type="ARBA" id="ARBA00063758"/>
    </source>
</evidence>
<evidence type="ECO:0000256" key="9">
    <source>
        <dbReference type="ARBA" id="ARBA00023136"/>
    </source>
</evidence>
<keyword evidence="12" id="KW-0811">Translocation</keyword>
<evidence type="ECO:0000313" key="15">
    <source>
        <dbReference type="Proteomes" id="UP001304895"/>
    </source>
</evidence>
<dbReference type="InterPro" id="IPR013261">
    <property type="entry name" value="Tim21"/>
</dbReference>
<evidence type="ECO:0000256" key="10">
    <source>
        <dbReference type="ARBA" id="ARBA00060204"/>
    </source>
</evidence>
<feature type="compositionally biased region" description="Polar residues" evidence="13">
    <location>
        <begin position="17"/>
        <end position="28"/>
    </location>
</feature>
<evidence type="ECO:0000256" key="5">
    <source>
        <dbReference type="ARBA" id="ARBA00022792"/>
    </source>
</evidence>
<feature type="region of interest" description="Disordered" evidence="13">
    <location>
        <begin position="1"/>
        <end position="82"/>
    </location>
</feature>
<keyword evidence="12" id="KW-0653">Protein transport</keyword>
<feature type="transmembrane region" description="Helical" evidence="12">
    <location>
        <begin position="99"/>
        <end position="119"/>
    </location>
</feature>
<organism evidence="14 15">
    <name type="scientific">Trichocladium antarcticum</name>
    <dbReference type="NCBI Taxonomy" id="1450529"/>
    <lineage>
        <taxon>Eukaryota</taxon>
        <taxon>Fungi</taxon>
        <taxon>Dikarya</taxon>
        <taxon>Ascomycota</taxon>
        <taxon>Pezizomycotina</taxon>
        <taxon>Sordariomycetes</taxon>
        <taxon>Sordariomycetidae</taxon>
        <taxon>Sordariales</taxon>
        <taxon>Chaetomiaceae</taxon>
        <taxon>Trichocladium</taxon>
    </lineage>
</organism>
<comment type="subunit">
    <text evidence="11">Component of the TIM23 complex, at least composed of TIM23, TIM17, TIM50 and TIM21.</text>
</comment>
<evidence type="ECO:0000256" key="13">
    <source>
        <dbReference type="SAM" id="MobiDB-lite"/>
    </source>
</evidence>
<reference evidence="14" key="2">
    <citation type="submission" date="2023-05" db="EMBL/GenBank/DDBJ databases">
        <authorList>
            <consortium name="Lawrence Berkeley National Laboratory"/>
            <person name="Steindorff A."/>
            <person name="Hensen N."/>
            <person name="Bonometti L."/>
            <person name="Westerberg I."/>
            <person name="Brannstrom I.O."/>
            <person name="Guillou S."/>
            <person name="Cros-Aarteil S."/>
            <person name="Calhoun S."/>
            <person name="Haridas S."/>
            <person name="Kuo A."/>
            <person name="Mondo S."/>
            <person name="Pangilinan J."/>
            <person name="Riley R."/>
            <person name="Labutti K."/>
            <person name="Andreopoulos B."/>
            <person name="Lipzen A."/>
            <person name="Chen C."/>
            <person name="Yanf M."/>
            <person name="Daum C."/>
            <person name="Ng V."/>
            <person name="Clum A."/>
            <person name="Ohm R."/>
            <person name="Martin F."/>
            <person name="Silar P."/>
            <person name="Natvig D."/>
            <person name="Lalanne C."/>
            <person name="Gautier V."/>
            <person name="Ament-Velasquez S.L."/>
            <person name="Kruys A."/>
            <person name="Hutchinson M.I."/>
            <person name="Powell A.J."/>
            <person name="Barry K."/>
            <person name="Miller A.N."/>
            <person name="Grigoriev I.V."/>
            <person name="Debuchy R."/>
            <person name="Gladieux P."/>
            <person name="Thoren M.H."/>
            <person name="Johannesson H."/>
        </authorList>
    </citation>
    <scope>NUCLEOTIDE SEQUENCE</scope>
    <source>
        <strain evidence="14">CBS 123565</strain>
    </source>
</reference>
<proteinExistence type="inferred from homology"/>
<comment type="subcellular location">
    <subcellularLocation>
        <location evidence="1 12">Mitochondrion inner membrane</location>
        <topology evidence="1 12">Single-pass membrane protein</topology>
    </subcellularLocation>
</comment>
<evidence type="ECO:0000256" key="1">
    <source>
        <dbReference type="ARBA" id="ARBA00004434"/>
    </source>
</evidence>
<dbReference type="GO" id="GO:0005744">
    <property type="term" value="C:TIM23 mitochondrial import inner membrane translocase complex"/>
    <property type="evidence" value="ECO:0007669"/>
    <property type="project" value="UniProtKB-UniRule"/>
</dbReference>
<dbReference type="InterPro" id="IPR038552">
    <property type="entry name" value="Tim21_IMS_sf"/>
</dbReference>
<keyword evidence="8 12" id="KW-0496">Mitochondrion</keyword>
<evidence type="ECO:0000256" key="8">
    <source>
        <dbReference type="ARBA" id="ARBA00023128"/>
    </source>
</evidence>
<dbReference type="PANTHER" id="PTHR13032:SF6">
    <property type="entry name" value="MITOCHONDRIAL IMPORT INNER MEMBRANE TRANSLOCASE SUBUNIT TIM21"/>
    <property type="match status" value="1"/>
</dbReference>
<dbReference type="FunFam" id="3.10.450.320:FF:000002">
    <property type="entry name" value="Mitochondrial import inner membrane translocase subunit tim21"/>
    <property type="match status" value="1"/>
</dbReference>